<dbReference type="Proteomes" id="UP001149165">
    <property type="component" value="Unassembled WGS sequence"/>
</dbReference>
<feature type="domain" description="Zn(2)-C6 fungal-type" evidence="5">
    <location>
        <begin position="11"/>
        <end position="40"/>
    </location>
</feature>
<dbReference type="SUPFAM" id="SSF57701">
    <property type="entry name" value="Zn2/Cys6 DNA-binding domain"/>
    <property type="match status" value="1"/>
</dbReference>
<dbReference type="GO" id="GO:0003677">
    <property type="term" value="F:DNA binding"/>
    <property type="evidence" value="ECO:0007669"/>
    <property type="project" value="UniProtKB-KW"/>
</dbReference>
<name>A0A9W9EKX0_9EURO</name>
<dbReference type="OrthoDB" id="2740448at2759"/>
<protein>
    <recommendedName>
        <fullName evidence="5">Zn(2)-C6 fungal-type domain-containing protein</fullName>
    </recommendedName>
</protein>
<dbReference type="GO" id="GO:0008270">
    <property type="term" value="F:zinc ion binding"/>
    <property type="evidence" value="ECO:0007669"/>
    <property type="project" value="InterPro"/>
</dbReference>
<keyword evidence="4" id="KW-0539">Nucleus</keyword>
<dbReference type="SMART" id="SM00066">
    <property type="entry name" value="GAL4"/>
    <property type="match status" value="1"/>
</dbReference>
<dbReference type="GO" id="GO:0000981">
    <property type="term" value="F:DNA-binding transcription factor activity, RNA polymerase II-specific"/>
    <property type="evidence" value="ECO:0007669"/>
    <property type="project" value="InterPro"/>
</dbReference>
<keyword evidence="3" id="KW-0804">Transcription</keyword>
<dbReference type="PANTHER" id="PTHR31668">
    <property type="entry name" value="GLUCOSE TRANSPORT TRANSCRIPTION REGULATOR RGT1-RELATED-RELATED"/>
    <property type="match status" value="1"/>
</dbReference>
<dbReference type="CDD" id="cd00067">
    <property type="entry name" value="GAL4"/>
    <property type="match status" value="1"/>
</dbReference>
<evidence type="ECO:0000256" key="2">
    <source>
        <dbReference type="ARBA" id="ARBA00023125"/>
    </source>
</evidence>
<proteinExistence type="predicted"/>
<evidence type="ECO:0000313" key="6">
    <source>
        <dbReference type="EMBL" id="KAJ5083692.1"/>
    </source>
</evidence>
<dbReference type="InterPro" id="IPR001138">
    <property type="entry name" value="Zn2Cys6_DnaBD"/>
</dbReference>
<dbReference type="CDD" id="cd12148">
    <property type="entry name" value="fungal_TF_MHR"/>
    <property type="match status" value="1"/>
</dbReference>
<dbReference type="InterPro" id="IPR050797">
    <property type="entry name" value="Carb_Metab_Trans_Reg"/>
</dbReference>
<dbReference type="InterPro" id="IPR036864">
    <property type="entry name" value="Zn2-C6_fun-type_DNA-bd_sf"/>
</dbReference>
<reference evidence="6" key="2">
    <citation type="journal article" date="2023" name="IMA Fungus">
        <title>Comparative genomic study of the Penicillium genus elucidates a diverse pangenome and 15 lateral gene transfer events.</title>
        <authorList>
            <person name="Petersen C."/>
            <person name="Sorensen T."/>
            <person name="Nielsen M.R."/>
            <person name="Sondergaard T.E."/>
            <person name="Sorensen J.L."/>
            <person name="Fitzpatrick D.A."/>
            <person name="Frisvad J.C."/>
            <person name="Nielsen K.L."/>
        </authorList>
    </citation>
    <scope>NUCLEOTIDE SEQUENCE</scope>
    <source>
        <strain evidence="6">IBT 30069</strain>
    </source>
</reference>
<dbReference type="Pfam" id="PF00172">
    <property type="entry name" value="Zn_clus"/>
    <property type="match status" value="1"/>
</dbReference>
<comment type="caution">
    <text evidence="6">The sequence shown here is derived from an EMBL/GenBank/DDBJ whole genome shotgun (WGS) entry which is preliminary data.</text>
</comment>
<dbReference type="AlphaFoldDB" id="A0A9W9EKX0"/>
<dbReference type="EMBL" id="JAPQKH010000008">
    <property type="protein sequence ID" value="KAJ5083692.1"/>
    <property type="molecule type" value="Genomic_DNA"/>
</dbReference>
<dbReference type="Gene3D" id="4.10.240.10">
    <property type="entry name" value="Zn(2)-C6 fungal-type DNA-binding domain"/>
    <property type="match status" value="1"/>
</dbReference>
<sequence>MPDSDRRTLRACDSCKRRKVRCNGQSKCQQCTHSGLPCTYTNTSSDRPRKKNVRRGAVIAECRTLNLRPGKSATLLDHEKPSYMPSSNTSRFNPAFFFDLLGDYEQYVFPMSPVIPADEIREMIGQMDENKNIASFVYIYAAATLDLTRSEPVQEAPGTRDRIATLLTRSLELRRRPTLDSHVSIVDVMSGVFTEMAFCTLRRPDLAFIYLREAISLLYMLNVESEEALANLDPMQRARLQRAYWECFVHERFTALTENRPPCLGPLKTHPDHDATLPPDVETGWQLCIDNFRLVDREFLDFWLGGRSEVTADWIEDKQRHLEDDEWHCEVSRLPQMQQADLVITRHWLRTLTWQIALSNTLLSSSPGSSLLLSLSFPLRLSNQLRQFLMTIPRDLVGIHGSGILKKLFEIASTITDVVLNVPHASGDETVRRIHDILFLKEFLFSFTGFQNLWPEVLTQKFQLIRDRYPEIKEMELLR</sequence>
<reference evidence="6" key="1">
    <citation type="submission" date="2022-11" db="EMBL/GenBank/DDBJ databases">
        <authorList>
            <person name="Petersen C."/>
        </authorList>
    </citation>
    <scope>NUCLEOTIDE SEQUENCE</scope>
    <source>
        <strain evidence="6">IBT 30069</strain>
    </source>
</reference>
<keyword evidence="1" id="KW-0805">Transcription regulation</keyword>
<accession>A0A9W9EKX0</accession>
<evidence type="ECO:0000313" key="7">
    <source>
        <dbReference type="Proteomes" id="UP001149165"/>
    </source>
</evidence>
<evidence type="ECO:0000259" key="5">
    <source>
        <dbReference type="PROSITE" id="PS50048"/>
    </source>
</evidence>
<dbReference type="PROSITE" id="PS00463">
    <property type="entry name" value="ZN2_CY6_FUNGAL_1"/>
    <property type="match status" value="1"/>
</dbReference>
<evidence type="ECO:0000256" key="3">
    <source>
        <dbReference type="ARBA" id="ARBA00023163"/>
    </source>
</evidence>
<dbReference type="PANTHER" id="PTHR31668:SF24">
    <property type="entry name" value="TRANSCRIPTION FACTOR, PUTATIVE-RELATED"/>
    <property type="match status" value="1"/>
</dbReference>
<gene>
    <name evidence="6" type="ORF">N7456_013119</name>
</gene>
<evidence type="ECO:0000256" key="4">
    <source>
        <dbReference type="ARBA" id="ARBA00023242"/>
    </source>
</evidence>
<keyword evidence="2" id="KW-0238">DNA-binding</keyword>
<organism evidence="6 7">
    <name type="scientific">Penicillium angulare</name>
    <dbReference type="NCBI Taxonomy" id="116970"/>
    <lineage>
        <taxon>Eukaryota</taxon>
        <taxon>Fungi</taxon>
        <taxon>Dikarya</taxon>
        <taxon>Ascomycota</taxon>
        <taxon>Pezizomycotina</taxon>
        <taxon>Eurotiomycetes</taxon>
        <taxon>Eurotiomycetidae</taxon>
        <taxon>Eurotiales</taxon>
        <taxon>Aspergillaceae</taxon>
        <taxon>Penicillium</taxon>
    </lineage>
</organism>
<dbReference type="PROSITE" id="PS50048">
    <property type="entry name" value="ZN2_CY6_FUNGAL_2"/>
    <property type="match status" value="1"/>
</dbReference>
<keyword evidence="7" id="KW-1185">Reference proteome</keyword>
<evidence type="ECO:0000256" key="1">
    <source>
        <dbReference type="ARBA" id="ARBA00023015"/>
    </source>
</evidence>